<evidence type="ECO:0000313" key="1">
    <source>
        <dbReference type="EMBL" id="KAG5415940.1"/>
    </source>
</evidence>
<proteinExistence type="predicted"/>
<comment type="caution">
    <text evidence="1">The sequence shown here is derived from an EMBL/GenBank/DDBJ whole genome shotgun (WGS) entry which is preliminary data.</text>
</comment>
<dbReference type="Proteomes" id="UP000823674">
    <property type="component" value="Chromosome A01"/>
</dbReference>
<name>A0ABQ7NYN7_BRACM</name>
<sequence length="132" mass="15095">MKSLHLSLSTTQRDEESLQTSLAGGALLFEIKGRWPEQETKVDEEASAKQRIAFSGAIQDDLALKERLSKIKLLETLIARQEELKDYEKDLKKSLVNELMPKSRVKNKPKQSRVKNKPEQFHVTDFCITAIL</sequence>
<keyword evidence="2" id="KW-1185">Reference proteome</keyword>
<evidence type="ECO:0000313" key="2">
    <source>
        <dbReference type="Proteomes" id="UP000823674"/>
    </source>
</evidence>
<protein>
    <submittedName>
        <fullName evidence="1">Uncharacterized protein</fullName>
    </submittedName>
</protein>
<organism evidence="1 2">
    <name type="scientific">Brassica rapa subsp. trilocularis</name>
    <dbReference type="NCBI Taxonomy" id="1813537"/>
    <lineage>
        <taxon>Eukaryota</taxon>
        <taxon>Viridiplantae</taxon>
        <taxon>Streptophyta</taxon>
        <taxon>Embryophyta</taxon>
        <taxon>Tracheophyta</taxon>
        <taxon>Spermatophyta</taxon>
        <taxon>Magnoliopsida</taxon>
        <taxon>eudicotyledons</taxon>
        <taxon>Gunneridae</taxon>
        <taxon>Pentapetalae</taxon>
        <taxon>rosids</taxon>
        <taxon>malvids</taxon>
        <taxon>Brassicales</taxon>
        <taxon>Brassicaceae</taxon>
        <taxon>Brassiceae</taxon>
        <taxon>Brassica</taxon>
    </lineage>
</organism>
<reference evidence="1 2" key="1">
    <citation type="submission" date="2021-03" db="EMBL/GenBank/DDBJ databases">
        <authorList>
            <person name="King G.J."/>
            <person name="Bancroft I."/>
            <person name="Baten A."/>
            <person name="Bloomfield J."/>
            <person name="Borpatragohain P."/>
            <person name="He Z."/>
            <person name="Irish N."/>
            <person name="Irwin J."/>
            <person name="Liu K."/>
            <person name="Mauleon R.P."/>
            <person name="Moore J."/>
            <person name="Morris R."/>
            <person name="Ostergaard L."/>
            <person name="Wang B."/>
            <person name="Wells R."/>
        </authorList>
    </citation>
    <scope>NUCLEOTIDE SEQUENCE [LARGE SCALE GENOMIC DNA]</scope>
    <source>
        <strain evidence="1">R-o-18</strain>
        <tissue evidence="1">Leaf</tissue>
    </source>
</reference>
<gene>
    <name evidence="1" type="primary">A01g510170.1_BraROA</name>
    <name evidence="1" type="ORF">IGI04_003507</name>
</gene>
<accession>A0ABQ7NYN7</accession>
<dbReference type="EMBL" id="JADBGQ010000001">
    <property type="protein sequence ID" value="KAG5415940.1"/>
    <property type="molecule type" value="Genomic_DNA"/>
</dbReference>